<dbReference type="PANTHER" id="PTHR24049">
    <property type="entry name" value="CRUMBS FAMILY MEMBER"/>
    <property type="match status" value="1"/>
</dbReference>
<keyword evidence="5" id="KW-0325">Glycoprotein</keyword>
<evidence type="ECO:0000256" key="7">
    <source>
        <dbReference type="SAM" id="MobiDB-lite"/>
    </source>
</evidence>
<dbReference type="SUPFAM" id="SSF49899">
    <property type="entry name" value="Concanavalin A-like lectins/glucanases"/>
    <property type="match status" value="1"/>
</dbReference>
<dbReference type="EMBL" id="JAIWYP010000012">
    <property type="protein sequence ID" value="KAH3728571.1"/>
    <property type="molecule type" value="Genomic_DNA"/>
</dbReference>
<reference evidence="10" key="1">
    <citation type="journal article" date="2019" name="bioRxiv">
        <title>The Genome of the Zebra Mussel, Dreissena polymorpha: A Resource for Invasive Species Research.</title>
        <authorList>
            <person name="McCartney M.A."/>
            <person name="Auch B."/>
            <person name="Kono T."/>
            <person name="Mallez S."/>
            <person name="Zhang Y."/>
            <person name="Obille A."/>
            <person name="Becker A."/>
            <person name="Abrahante J.E."/>
            <person name="Garbe J."/>
            <person name="Badalamenti J.P."/>
            <person name="Herman A."/>
            <person name="Mangelson H."/>
            <person name="Liachko I."/>
            <person name="Sullivan S."/>
            <person name="Sone E.D."/>
            <person name="Koren S."/>
            <person name="Silverstein K.A.T."/>
            <person name="Beckman K.B."/>
            <person name="Gohl D.M."/>
        </authorList>
    </citation>
    <scope>NUCLEOTIDE SEQUENCE</scope>
    <source>
        <strain evidence="10">Duluth1</strain>
        <tissue evidence="10">Whole animal</tissue>
    </source>
</reference>
<feature type="domain" description="EGF-like" evidence="8">
    <location>
        <begin position="292"/>
        <end position="328"/>
    </location>
</feature>
<evidence type="ECO:0000256" key="1">
    <source>
        <dbReference type="ARBA" id="ARBA00022536"/>
    </source>
</evidence>
<feature type="disulfide bond" evidence="6">
    <location>
        <begin position="376"/>
        <end position="393"/>
    </location>
</feature>
<comment type="caution">
    <text evidence="6">Lacks conserved residue(s) required for the propagation of feature annotation.</text>
</comment>
<evidence type="ECO:0000259" key="8">
    <source>
        <dbReference type="PROSITE" id="PS50026"/>
    </source>
</evidence>
<feature type="domain" description="EGF-like" evidence="8">
    <location>
        <begin position="214"/>
        <end position="250"/>
    </location>
</feature>
<protein>
    <submittedName>
        <fullName evidence="10">Uncharacterized protein</fullName>
    </submittedName>
</protein>
<dbReference type="SUPFAM" id="SSF57196">
    <property type="entry name" value="EGF/Laminin"/>
    <property type="match status" value="5"/>
</dbReference>
<reference evidence="10" key="2">
    <citation type="submission" date="2020-11" db="EMBL/GenBank/DDBJ databases">
        <authorList>
            <person name="McCartney M.A."/>
            <person name="Auch B."/>
            <person name="Kono T."/>
            <person name="Mallez S."/>
            <person name="Becker A."/>
            <person name="Gohl D.M."/>
            <person name="Silverstein K.A.T."/>
            <person name="Koren S."/>
            <person name="Bechman K.B."/>
            <person name="Herman A."/>
            <person name="Abrahante J.E."/>
            <person name="Garbe J."/>
        </authorList>
    </citation>
    <scope>NUCLEOTIDE SEQUENCE</scope>
    <source>
        <strain evidence="10">Duluth1</strain>
        <tissue evidence="10">Whole animal</tissue>
    </source>
</reference>
<dbReference type="InterPro" id="IPR051022">
    <property type="entry name" value="Notch_Cell-Fate_Det"/>
</dbReference>
<dbReference type="Proteomes" id="UP000828390">
    <property type="component" value="Unassembled WGS sequence"/>
</dbReference>
<evidence type="ECO:0000256" key="5">
    <source>
        <dbReference type="ARBA" id="ARBA00023180"/>
    </source>
</evidence>
<feature type="region of interest" description="Disordered" evidence="7">
    <location>
        <begin position="1947"/>
        <end position="1968"/>
    </location>
</feature>
<dbReference type="Pfam" id="PF00008">
    <property type="entry name" value="EGF"/>
    <property type="match status" value="2"/>
</dbReference>
<dbReference type="GO" id="GO:0005509">
    <property type="term" value="F:calcium ion binding"/>
    <property type="evidence" value="ECO:0007669"/>
    <property type="project" value="InterPro"/>
</dbReference>
<evidence type="ECO:0000256" key="4">
    <source>
        <dbReference type="ARBA" id="ARBA00023157"/>
    </source>
</evidence>
<feature type="disulfide bond" evidence="6">
    <location>
        <begin position="261"/>
        <end position="278"/>
    </location>
</feature>
<dbReference type="PROSITE" id="PS00022">
    <property type="entry name" value="EGF_1"/>
    <property type="match status" value="8"/>
</dbReference>
<feature type="non-terminal residue" evidence="10">
    <location>
        <position position="1"/>
    </location>
</feature>
<keyword evidence="3" id="KW-0677">Repeat</keyword>
<dbReference type="InterPro" id="IPR000742">
    <property type="entry name" value="EGF"/>
</dbReference>
<keyword evidence="2" id="KW-0732">Signal</keyword>
<dbReference type="InterPro" id="IPR003410">
    <property type="entry name" value="HYR_dom"/>
</dbReference>
<feature type="disulfide bond" evidence="6">
    <location>
        <begin position="434"/>
        <end position="443"/>
    </location>
</feature>
<dbReference type="SMART" id="SM00181">
    <property type="entry name" value="EGF"/>
    <property type="match status" value="13"/>
</dbReference>
<dbReference type="Pfam" id="PF12661">
    <property type="entry name" value="hEGF"/>
    <property type="match status" value="2"/>
</dbReference>
<dbReference type="InterPro" id="IPR000152">
    <property type="entry name" value="EGF-type_Asp/Asn_hydroxyl_site"/>
</dbReference>
<keyword evidence="1 6" id="KW-0245">EGF-like domain</keyword>
<feature type="domain" description="EGF-like" evidence="8">
    <location>
        <begin position="252"/>
        <end position="290"/>
    </location>
</feature>
<dbReference type="FunFam" id="2.10.50.10:FF:000032">
    <property type="entry name" value="Uncharacterized protein, isoform A"/>
    <property type="match status" value="1"/>
</dbReference>
<feature type="disulfide bond" evidence="6">
    <location>
        <begin position="395"/>
        <end position="404"/>
    </location>
</feature>
<name>A0A9D4CQV3_DREPO</name>
<dbReference type="InterPro" id="IPR011641">
    <property type="entry name" value="Tyr-kin_ephrin_A/B_rcpt-like"/>
</dbReference>
<accession>A0A9D4CQV3</accession>
<feature type="disulfide bond" evidence="6">
    <location>
        <begin position="202"/>
        <end position="211"/>
    </location>
</feature>
<dbReference type="InterPro" id="IPR009030">
    <property type="entry name" value="Growth_fac_rcpt_cys_sf"/>
</dbReference>
<feature type="domain" description="HYR" evidence="9">
    <location>
        <begin position="731"/>
        <end position="813"/>
    </location>
</feature>
<dbReference type="Gene3D" id="2.60.120.200">
    <property type="match status" value="1"/>
</dbReference>
<evidence type="ECO:0000313" key="11">
    <source>
        <dbReference type="Proteomes" id="UP000828390"/>
    </source>
</evidence>
<dbReference type="PROSITE" id="PS50825">
    <property type="entry name" value="HYR"/>
    <property type="match status" value="1"/>
</dbReference>
<keyword evidence="11" id="KW-1185">Reference proteome</keyword>
<dbReference type="Gene3D" id="2.10.25.10">
    <property type="entry name" value="Laminin"/>
    <property type="match status" value="7"/>
</dbReference>
<keyword evidence="4 6" id="KW-1015">Disulfide bond</keyword>
<sequence>MSDSKAKSTQGLERDKAPVDINSYSTRWVTVADVHACRSQCTSRGSNCDRFTYRASGTRCYFWFPSDLPTFGTQVGYDTFTKHESQQTAESERLNDLTNLGLHICHGFAPIDVRCCPVGQDCTGKALDPTKCADVDRSNLVDGGNPGVRTANDPTNYDVQFKCSLNRVFLSNTCTQKNDYCKPDPCVRGQCQLTFAGYSCSCPSGYTGKNCQTDINECATNPCSNGGTCTDKVNGYLCACKPEYTGATCASQVNYCVGVSCSGNGTCMNRDQGPGYMCNCFQGYTGTNCESQINFCASQPCLHGSSCIPALNTYRCECLPGWTGRNCDTMINYCTGSLCQGACHPVFTTYYCACGANTYGANCQNRPTPCQTFNKCQNLGTCSYNTSSAIMACTCPAKYNGDGCEWLRDLCNTDNPCKNNADCSIIQDNYKCTCKPGYTGTNCETEINECSGRTCPGGGQCFDAVNAYYCRCPLKKTGNNCGREFDRNYDFYFNHPTGMGFAWIPYFIFVPNVDAMSVTGWVRYAAANGKGVYFNMFIGDRLETAKKFLEFNELGVKIHLPNGIIIQHELSRTVQVNDGNWHYITLNFNMVSKAMRLYLDTVYHQPEQTVDISSLKVNNNGFRMWVVLGCEFDNKDHICIGGADSFRGYVSQINIYKRELTFASSSGVAGEISYNFAVPRNIFEDNAQLTNVILVWNEYKFDSGVSRIIPSEAKGDRCSVPNRSPPCGYFSAMSRPSAQNCPKDFTVYAEDRIKTVTWVDPTFDNLGVAGKVHQGNDNLKGKAYTWGKYEVIYVGSDGSGNSAYCHFSFYVQPFRCNSPPDPFGGFQFSSNATDPLTGVVRHGRTIGCYNTNTPTVVNYKTDREHPKTFTCDPYGTWNNVKPFRKFRYPSCGAVKPKPQGKITLHLEYNLTTGACESVKVNLIQLLKQEVSKLDLIYQGDLCKMSDCSDIDVTITCSGFSAGRRKRQVVYARVLAVIKLGNIPTQTSLDGETLSVQDFFTYFALGAKVFDFSSTIANADILPQRFVIDSTLICPEYEVLLDGKCVECGLGNVYRYNNETGVAICEDCPLGQYQDNFKQKACKECPAGTTTEMTGEYQASMCKAICQVGHYFNNDLDKCMPCKIGYYQDLMGQFYCKWCGPSFTTENEGSTSDSQCSSQCESGYQLSGPNNCTPCLIGQYRNATESRVCMNCPTGKITAAIASRSADACSITACTSGNYRRSSDNTCQPCPLNYYQNETWQDQCKPCGNGNFSMWRTTSTGSSKEQDCLFYCPSGYEVSSTQAQTCVPCARDQYKDNSVDIQGLCTPCPNNLRATSIAATFTDKLHHLQVSHWSDVAESETCKMCPASRSTRTVGATAQSACENYCDSGYEKVGSACLLCAVGSYKDNTEGLFSNCTACDPLYTTPSTASTSRTACSIRTCPAGTYRNVGDTGCTDCDLGYYQPQQFQTSCLKCPDDTSTMQTKSTLATDCKAYCPNGKEMVNSVCQDCSRGYFRSQSDGLFAMCQMCPLDKITPSTGATTISQCIIANCSAGYRLKTDNTCEICPKGSYSESKWLTTCTPCGIHKTTEREGATNQSLCIVECEQGFEDASGACVPCQQGFYKDIKAAAQCKPCPVGYITSGSGATNLTMCNIPACSPGTFLNETASPAACQVCGYDTYQDTKWQKSCKSCSANLVTLQTGSTSLAQCVADCASGQEYSATNRVCRFCPIGFYRDRNDRLQPSCQMCDIRYITAGEGAKSVVECNIANCTVPGQYRNTLTVCTPCPVGEYSSEKWRTSCERCPDGYSTRGIGKTTLADCIRSCPLGEYVTLANTCEMCAKGTYRSDPSTESCIPCPDNLTTPTVGSRTRDACSISPCIAGQRYSQNRTCEACPIATYQPMAGMFNCLNCPANRNLTLALGAKAVEECKTACQAGEMWMWGTALCEKCPHGFYQPSAEQFTCMQCPAARGSTVSPSRPDGRGAISEAECK</sequence>
<dbReference type="SUPFAM" id="SSF57184">
    <property type="entry name" value="Growth factor receptor domain"/>
    <property type="match status" value="5"/>
</dbReference>
<dbReference type="PROSITE" id="PS01186">
    <property type="entry name" value="EGF_2"/>
    <property type="match status" value="4"/>
</dbReference>
<dbReference type="PRINTS" id="PR00010">
    <property type="entry name" value="EGFBLOOD"/>
</dbReference>
<comment type="caution">
    <text evidence="10">The sequence shown here is derived from an EMBL/GenBank/DDBJ whole genome shotgun (WGS) entry which is preliminary data.</text>
</comment>
<dbReference type="SMART" id="SM01411">
    <property type="entry name" value="Ephrin_rec_like"/>
    <property type="match status" value="16"/>
</dbReference>
<feature type="disulfide bond" evidence="6">
    <location>
        <begin position="318"/>
        <end position="327"/>
    </location>
</feature>
<feature type="domain" description="EGF-like" evidence="8">
    <location>
        <begin position="407"/>
        <end position="444"/>
    </location>
</feature>
<dbReference type="SMART" id="SM00179">
    <property type="entry name" value="EGF_CA"/>
    <property type="match status" value="8"/>
</dbReference>
<dbReference type="InterPro" id="IPR001881">
    <property type="entry name" value="EGF-like_Ca-bd_dom"/>
</dbReference>
<feature type="disulfide bond" evidence="6">
    <location>
        <begin position="472"/>
        <end position="481"/>
    </location>
</feature>
<proteinExistence type="predicted"/>
<evidence type="ECO:0000256" key="2">
    <source>
        <dbReference type="ARBA" id="ARBA00022729"/>
    </source>
</evidence>
<evidence type="ECO:0000259" key="9">
    <source>
        <dbReference type="PROSITE" id="PS50825"/>
    </source>
</evidence>
<dbReference type="InterPro" id="IPR013032">
    <property type="entry name" value="EGF-like_CS"/>
</dbReference>
<feature type="disulfide bond" evidence="6">
    <location>
        <begin position="280"/>
        <end position="289"/>
    </location>
</feature>
<dbReference type="InterPro" id="IPR013320">
    <property type="entry name" value="ConA-like_dom_sf"/>
</dbReference>
<feature type="domain" description="EGF-like" evidence="8">
    <location>
        <begin position="446"/>
        <end position="482"/>
    </location>
</feature>
<feature type="disulfide bond" evidence="6">
    <location>
        <begin position="181"/>
        <end position="191"/>
    </location>
</feature>
<dbReference type="Gene3D" id="2.10.50.10">
    <property type="entry name" value="Tumor Necrosis Factor Receptor, subunit A, domain 2"/>
    <property type="match status" value="14"/>
</dbReference>
<organism evidence="10 11">
    <name type="scientific">Dreissena polymorpha</name>
    <name type="common">Zebra mussel</name>
    <name type="synonym">Mytilus polymorpha</name>
    <dbReference type="NCBI Taxonomy" id="45954"/>
    <lineage>
        <taxon>Eukaryota</taxon>
        <taxon>Metazoa</taxon>
        <taxon>Spiralia</taxon>
        <taxon>Lophotrochozoa</taxon>
        <taxon>Mollusca</taxon>
        <taxon>Bivalvia</taxon>
        <taxon>Autobranchia</taxon>
        <taxon>Heteroconchia</taxon>
        <taxon>Euheterodonta</taxon>
        <taxon>Imparidentia</taxon>
        <taxon>Neoheterodontei</taxon>
        <taxon>Myida</taxon>
        <taxon>Dreissenoidea</taxon>
        <taxon>Dreissenidae</taxon>
        <taxon>Dreissena</taxon>
    </lineage>
</organism>
<dbReference type="PROSITE" id="PS01187">
    <property type="entry name" value="EGF_CA"/>
    <property type="match status" value="2"/>
</dbReference>
<evidence type="ECO:0000256" key="3">
    <source>
        <dbReference type="ARBA" id="ARBA00022737"/>
    </source>
</evidence>
<dbReference type="FunFam" id="2.10.25.10:FF:000246">
    <property type="entry name" value="EGF-like repeat and discoidin I-like domain-containing protein 3"/>
    <property type="match status" value="1"/>
</dbReference>
<dbReference type="FunFam" id="2.10.25.10:FF:000472">
    <property type="entry name" value="Uncharacterized protein, isoform A"/>
    <property type="match status" value="1"/>
</dbReference>
<feature type="disulfide bond" evidence="6">
    <location>
        <begin position="240"/>
        <end position="249"/>
    </location>
</feature>
<evidence type="ECO:0000313" key="10">
    <source>
        <dbReference type="EMBL" id="KAH3728571.1"/>
    </source>
</evidence>
<dbReference type="PROSITE" id="PS50026">
    <property type="entry name" value="EGF_3"/>
    <property type="match status" value="7"/>
</dbReference>
<gene>
    <name evidence="10" type="ORF">DPMN_054529</name>
</gene>
<feature type="domain" description="EGF-like" evidence="8">
    <location>
        <begin position="177"/>
        <end position="212"/>
    </location>
</feature>
<dbReference type="CDD" id="cd00054">
    <property type="entry name" value="EGF_CA"/>
    <property type="match status" value="5"/>
</dbReference>
<evidence type="ECO:0000256" key="6">
    <source>
        <dbReference type="PROSITE-ProRule" id="PRU00076"/>
    </source>
</evidence>
<dbReference type="InterPro" id="IPR018097">
    <property type="entry name" value="EGF_Ca-bd_CS"/>
</dbReference>
<dbReference type="PROSITE" id="PS00010">
    <property type="entry name" value="ASX_HYDROXYL"/>
    <property type="match status" value="2"/>
</dbReference>
<dbReference type="Pfam" id="PF07699">
    <property type="entry name" value="Ephrin_rec_like"/>
    <property type="match status" value="15"/>
</dbReference>
<feature type="domain" description="EGF-like" evidence="8">
    <location>
        <begin position="366"/>
        <end position="405"/>
    </location>
</feature>
<dbReference type="Pfam" id="PF02494">
    <property type="entry name" value="HYR"/>
    <property type="match status" value="1"/>
</dbReference>